<organism evidence="2">
    <name type="scientific">Heligmosomoides polygyrus</name>
    <name type="common">Parasitic roundworm</name>
    <dbReference type="NCBI Taxonomy" id="6339"/>
    <lineage>
        <taxon>Eukaryota</taxon>
        <taxon>Metazoa</taxon>
        <taxon>Ecdysozoa</taxon>
        <taxon>Nematoda</taxon>
        <taxon>Chromadorea</taxon>
        <taxon>Rhabditida</taxon>
        <taxon>Rhabditina</taxon>
        <taxon>Rhabditomorpha</taxon>
        <taxon>Strongyloidea</taxon>
        <taxon>Heligmosomidae</taxon>
        <taxon>Heligmosomoides</taxon>
    </lineage>
</organism>
<feature type="compositionally biased region" description="Pro residues" evidence="1">
    <location>
        <begin position="75"/>
        <end position="94"/>
    </location>
</feature>
<feature type="compositionally biased region" description="Basic and acidic residues" evidence="1">
    <location>
        <begin position="8"/>
        <end position="23"/>
    </location>
</feature>
<feature type="region of interest" description="Disordered" evidence="1">
    <location>
        <begin position="1"/>
        <end position="97"/>
    </location>
</feature>
<reference evidence="2" key="1">
    <citation type="submission" date="2018-11" db="EMBL/GenBank/DDBJ databases">
        <authorList>
            <consortium name="Pathogen Informatics"/>
        </authorList>
    </citation>
    <scope>NUCLEOTIDE SEQUENCE [LARGE SCALE GENOMIC DNA]</scope>
</reference>
<feature type="region of interest" description="Disordered" evidence="1">
    <location>
        <begin position="177"/>
        <end position="273"/>
    </location>
</feature>
<sequence>MELNVFGRKKEEKKDHSNDDYSRKSKLAVKASHPDHNNTLKISVPAVDSHSRAPPAAPPPPIPNCDYTPGVYDPPMIPPLGFRPPAPPPYPPPSITSARKYQIPRVAETPLFLNGESYDEVWTIPTFDDEKPALANGKGGHPAKIVVPHEPKSPAIFDSSEFLKQLIPPTGNVQQMEGVKSASTVGNAQTLPRQISPSTMYKPTAPPRPSAPRARNNSTSPSSQTSAKSVTADGELRSRDHSTTTLSHTMIEILPNPEGGTLSRVRRPEHETEYSTLDRRGILAKRHSIKIDTNSIHPINSADRRLDSSYLLTVPGSDYSIVVNHL</sequence>
<dbReference type="AlphaFoldDB" id="A0A3P8HKQ9"/>
<name>A0A3P8HKQ9_HELPZ</name>
<gene>
    <name evidence="2" type="ORF">HPBE_LOCUS24719</name>
</gene>
<feature type="compositionally biased region" description="Polar residues" evidence="1">
    <location>
        <begin position="177"/>
        <end position="201"/>
    </location>
</feature>
<proteinExistence type="predicted"/>
<evidence type="ECO:0000313" key="2">
    <source>
        <dbReference type="EMBL" id="VDP46903.1"/>
    </source>
</evidence>
<evidence type="ECO:0000256" key="1">
    <source>
        <dbReference type="SAM" id="MobiDB-lite"/>
    </source>
</evidence>
<accession>A0A3P8HKQ9</accession>
<dbReference type="EMBL" id="UZAH01036740">
    <property type="protein sequence ID" value="VDP46903.1"/>
    <property type="molecule type" value="Genomic_DNA"/>
</dbReference>
<protein>
    <submittedName>
        <fullName evidence="2">Uncharacterized protein</fullName>
    </submittedName>
</protein>
<feature type="compositionally biased region" description="Low complexity" evidence="1">
    <location>
        <begin position="211"/>
        <end position="231"/>
    </location>
</feature>